<dbReference type="EMBL" id="WHUG01000013">
    <property type="protein sequence ID" value="MQA41389.1"/>
    <property type="molecule type" value="Genomic_DNA"/>
</dbReference>
<protein>
    <submittedName>
        <fullName evidence="2">Uncharacterized protein</fullName>
    </submittedName>
</protein>
<dbReference type="AlphaFoldDB" id="A0A6A7N8M8"/>
<evidence type="ECO:0000313" key="2">
    <source>
        <dbReference type="EMBL" id="MQA41389.1"/>
    </source>
</evidence>
<dbReference type="Proteomes" id="UP000440498">
    <property type="component" value="Unassembled WGS sequence"/>
</dbReference>
<feature type="signal peptide" evidence="1">
    <location>
        <begin position="1"/>
        <end position="20"/>
    </location>
</feature>
<sequence length="243" mass="26804">MKTLPLWIAVLPLLPLTAAAGDVGEDPKVIVSAERDSEWNSYRHAYKAAAFFAHYTRSRPLIQAHMQIRPLEASAPLNGLSLHLVGEKTDITIPVDGIGRAELPMLKQAYQDDAVLRLNRQKGNYYFSGRYSIREHADGVYDMAELRAACEQLISAQRESGYRMRLIGKQCQGIKFVYPAGATPEVRAQTGGPSGVLPLVDAHPFEGSSMGIYKVALYRFADWPQQGKIQTVSAPLAIGTLYD</sequence>
<evidence type="ECO:0000313" key="3">
    <source>
        <dbReference type="Proteomes" id="UP000440498"/>
    </source>
</evidence>
<comment type="caution">
    <text evidence="2">The sequence shown here is derived from an EMBL/GenBank/DDBJ whole genome shotgun (WGS) entry which is preliminary data.</text>
</comment>
<gene>
    <name evidence="2" type="ORF">GEV02_24905</name>
</gene>
<keyword evidence="1" id="KW-0732">Signal</keyword>
<feature type="chain" id="PRO_5025671891" evidence="1">
    <location>
        <begin position="21"/>
        <end position="243"/>
    </location>
</feature>
<name>A0A6A7N8M8_9BURK</name>
<organism evidence="2 3">
    <name type="scientific">Rugamonas aquatica</name>
    <dbReference type="NCBI Taxonomy" id="2743357"/>
    <lineage>
        <taxon>Bacteria</taxon>
        <taxon>Pseudomonadati</taxon>
        <taxon>Pseudomonadota</taxon>
        <taxon>Betaproteobacteria</taxon>
        <taxon>Burkholderiales</taxon>
        <taxon>Oxalobacteraceae</taxon>
        <taxon>Telluria group</taxon>
        <taxon>Rugamonas</taxon>
    </lineage>
</organism>
<keyword evidence="3" id="KW-1185">Reference proteome</keyword>
<evidence type="ECO:0000256" key="1">
    <source>
        <dbReference type="SAM" id="SignalP"/>
    </source>
</evidence>
<reference evidence="2 3" key="1">
    <citation type="submission" date="2019-10" db="EMBL/GenBank/DDBJ databases">
        <title>Two novel species isolated from a subtropical stream in China.</title>
        <authorList>
            <person name="Lu H."/>
        </authorList>
    </citation>
    <scope>NUCLEOTIDE SEQUENCE [LARGE SCALE GENOMIC DNA]</scope>
    <source>
        <strain evidence="2 3">FT29W</strain>
    </source>
</reference>
<dbReference type="RefSeq" id="WP_152840635.1">
    <property type="nucleotide sequence ID" value="NZ_WHUG01000013.1"/>
</dbReference>
<accession>A0A6A7N8M8</accession>
<proteinExistence type="predicted"/>